<dbReference type="Proteomes" id="UP000199603">
    <property type="component" value="Unassembled WGS sequence"/>
</dbReference>
<accession>A0A1G7AFN5</accession>
<dbReference type="EMBL" id="FNAG01000026">
    <property type="protein sequence ID" value="SDE13744.1"/>
    <property type="molecule type" value="Genomic_DNA"/>
</dbReference>
<dbReference type="AlphaFoldDB" id="A0A1G7AFN5"/>
<name>A0A1G7AFN5_9GAMM</name>
<evidence type="ECO:0000313" key="1">
    <source>
        <dbReference type="EMBL" id="SDE13744.1"/>
    </source>
</evidence>
<protein>
    <submittedName>
        <fullName evidence="1">Uncharacterized protein</fullName>
    </submittedName>
</protein>
<dbReference type="OrthoDB" id="488984at2"/>
<proteinExistence type="predicted"/>
<keyword evidence="2" id="KW-1185">Reference proteome</keyword>
<reference evidence="1 2" key="1">
    <citation type="submission" date="2016-10" db="EMBL/GenBank/DDBJ databases">
        <authorList>
            <person name="de Groot N.N."/>
        </authorList>
    </citation>
    <scope>NUCLEOTIDE SEQUENCE [LARGE SCALE GENOMIC DNA]</scope>
    <source>
        <strain evidence="1 2">DSM 16957</strain>
    </source>
</reference>
<dbReference type="RefSeq" id="WP_091246166.1">
    <property type="nucleotide sequence ID" value="NZ_FNAG01000026.1"/>
</dbReference>
<gene>
    <name evidence="1" type="ORF">SAMN04488509_1261</name>
</gene>
<organism evidence="1 2">
    <name type="scientific">Aquimonas voraii</name>
    <dbReference type="NCBI Taxonomy" id="265719"/>
    <lineage>
        <taxon>Bacteria</taxon>
        <taxon>Pseudomonadati</taxon>
        <taxon>Pseudomonadota</taxon>
        <taxon>Gammaproteobacteria</taxon>
        <taxon>Lysobacterales</taxon>
        <taxon>Lysobacteraceae</taxon>
        <taxon>Aquimonas</taxon>
    </lineage>
</organism>
<sequence length="142" mass="16051">MALVRLTFGQPKHGWVEVHLSIGGKSIEFVASDVPNNPLQQLVDALALSAKGLEATVWWHLEPDGYYFKFSPLQSQVQFQCSFASASRESSQSEVALVVASKEEVLLPVWRALRYFQSFCPDEHDWPSVNFEGLENIRDVLR</sequence>
<evidence type="ECO:0000313" key="2">
    <source>
        <dbReference type="Proteomes" id="UP000199603"/>
    </source>
</evidence>